<feature type="compositionally biased region" description="Low complexity" evidence="1">
    <location>
        <begin position="225"/>
        <end position="235"/>
    </location>
</feature>
<comment type="caution">
    <text evidence="3">The sequence shown here is derived from an EMBL/GenBank/DDBJ whole genome shotgun (WGS) entry which is preliminary data.</text>
</comment>
<feature type="region of interest" description="Disordered" evidence="1">
    <location>
        <begin position="225"/>
        <end position="251"/>
    </location>
</feature>
<dbReference type="Proteomes" id="UP000604825">
    <property type="component" value="Unassembled WGS sequence"/>
</dbReference>
<feature type="domain" description="EDRF1 N-terminal" evidence="2">
    <location>
        <begin position="113"/>
        <end position="526"/>
    </location>
</feature>
<protein>
    <recommendedName>
        <fullName evidence="2">EDRF1 N-terminal domain-containing protein</fullName>
    </recommendedName>
</protein>
<evidence type="ECO:0000313" key="3">
    <source>
        <dbReference type="EMBL" id="CAD6228934.1"/>
    </source>
</evidence>
<dbReference type="OrthoDB" id="419432at2759"/>
<evidence type="ECO:0000256" key="1">
    <source>
        <dbReference type="SAM" id="MobiDB-lite"/>
    </source>
</evidence>
<feature type="compositionally biased region" description="Basic residues" evidence="1">
    <location>
        <begin position="903"/>
        <end position="912"/>
    </location>
</feature>
<gene>
    <name evidence="3" type="ORF">NCGR_LOCUS19579</name>
</gene>
<feature type="region of interest" description="Disordered" evidence="1">
    <location>
        <begin position="882"/>
        <end position="941"/>
    </location>
</feature>
<feature type="compositionally biased region" description="Basic and acidic residues" evidence="1">
    <location>
        <begin position="1660"/>
        <end position="1669"/>
    </location>
</feature>
<proteinExistence type="predicted"/>
<dbReference type="PANTHER" id="PTHR15000">
    <property type="entry name" value="ERYTHROID DIFFERENTIATION-RELATED FACTOR 1"/>
    <property type="match status" value="1"/>
</dbReference>
<dbReference type="InterPro" id="IPR056582">
    <property type="entry name" value="EDRF1_N"/>
</dbReference>
<sequence>MDAPGELQCVGRLEIAAPPPARYLRVGSLPVPTDSSASLPALLPSPSPTGAPRYQMLPLETDLNTLPMIPNIPEKVFSSDAKSTEGLRYDSGHINQNLSRKCEALAVSGLAEYGDEIDVVAPADIMKQIFKIPYSKAQVSIAVNRIGDTLILNTGPDVDEGEKIFRRQGNPPKGSDPSIFLNFAMHSVRAEACDCPPSHQSSQEKQTASAVLRGSFDCGEGSFDSSPSSSFSTSPYLNQNDSKGRKAPHSTHESLYLGAMENNRKVKGSDPIKKTTRVGEKASCEVQESEESKRVGNNGFRKVCFWQFHNFHMLLGSDLLIFSNEKYTAVSLHLWDVSRQVTPLNWLEAWLDNVMASVPELAICYHKNGVVQGYELLKNDDIFLLKGVSDDGTPAFHPQVVQQNGLAVLRFIQDNCKQDPGAYWLYKGAEEDVIQLYDLSILPEKHTAGDLRSPCGPMSSFIDKGRKESLFSLGTLLYRVAHRMSLSKVPSNRAKCAKFFRKCLDFLSEQDHLVVRACAHEQFARLILKCYEELELTSESFMIESEVTLTDLDDDSPELRLENLPGKQNVLPELGKNEPAVLDDVLDCTPSISSGMTNSLEEPSQADGGSSSSVTKDDVSLDSLVMCQSGISKTIADAISSKLAAIHHISQAIKSLRWNRQLQNSTQHGCVDNADTIWERSVDFSLCRCGDVDCIEVCDIREWLPKSKMDHKLWKLVLLLGESYLALGEAYKNDGQLQRTLKVVELACLVYGSMPGHIDGDEFISSMPNSSLSREDVGLKTKLVLDEADYCNNKRCFSYDVSSHQLPPNYLFWAKAWMLVGDVYAEYHRLNGHQAKLVPVQKSHGEVRMSNEVALEVKRLKRKLGKDKQNCDTCSLINCSCQSDRASSGSSASSSSSEASKLYGRKKNKKSLGKNLQSQYRETSKNPNAQEATQVSEKKQHDVNDTCIENNLVLNDDIGHYSQDREKQSRNVDGVPDKSQASVPTVRDGGIFKFLGGPKPGDFEYNLSSAIHCYGASKGALFTFPVHSVETSTVLKKRGWAFNELGRCRLESRNLGSAEIAFADAIKAFQEVFDNTNVILINCNLGHGRRALAEECVSRIDEFQKHDLPEGTYMQSFKSAKSEYFQAINYYSAAKTQLKYVNTEVDKVLYHEVYTQYAHTYLRLGMLLARESFLTDSYEGGLVDESSNRTVLEISASDAFREALSTYESLGEHRKQEAAFGHFQLACYQRDLCLRFLDLVDKEVKQKNEDKYRQKSKWYGSLAEKNWQKALEFYGPKTHPTMFLNILMAQSALSINISNSFHSTVMLDTALTHLLEGRHVVEANEDYYNDMDLDIKPKFWSQLQSLLKRMLAGSLPSSTGRVASSVSQASTSNRTEAAKLKEMYRLSLKSSTLGQLHALYKLWVADAGVQHQHDDLGGSATSADGGCDGGSDDSWARALLRRGWDLSRKAAIAATAAPVVAPPLLVLSLAGVALSLPFAAYLASLAATDRLMGALLPAPRTQPYHACDLEDDGFLDTSDAPSGEAPVFDHWCDTENDAIMEDNESFVSLPLSREPRFSEEPVPSSTDVEDKMAEGKFLSRELGHESLVLDNREQEEEGTTMEDIEYITMEAPPRGSDVSGSAVPVLRDEDNMVQRLVEAPLTAKESVEELSVSDNEERTEDGKCKDIEEMESLKEILSLGVDITDSQN</sequence>
<dbReference type="Pfam" id="PF23788">
    <property type="entry name" value="EDRF1_N"/>
    <property type="match status" value="1"/>
</dbReference>
<evidence type="ECO:0000313" key="4">
    <source>
        <dbReference type="Proteomes" id="UP000604825"/>
    </source>
</evidence>
<keyword evidence="4" id="KW-1185">Reference proteome</keyword>
<organism evidence="3 4">
    <name type="scientific">Miscanthus lutarioriparius</name>
    <dbReference type="NCBI Taxonomy" id="422564"/>
    <lineage>
        <taxon>Eukaryota</taxon>
        <taxon>Viridiplantae</taxon>
        <taxon>Streptophyta</taxon>
        <taxon>Embryophyta</taxon>
        <taxon>Tracheophyta</taxon>
        <taxon>Spermatophyta</taxon>
        <taxon>Magnoliopsida</taxon>
        <taxon>Liliopsida</taxon>
        <taxon>Poales</taxon>
        <taxon>Poaceae</taxon>
        <taxon>PACMAD clade</taxon>
        <taxon>Panicoideae</taxon>
        <taxon>Andropogonodae</taxon>
        <taxon>Andropogoneae</taxon>
        <taxon>Saccharinae</taxon>
        <taxon>Miscanthus</taxon>
    </lineage>
</organism>
<dbReference type="GO" id="GO:0045893">
    <property type="term" value="P:positive regulation of DNA-templated transcription"/>
    <property type="evidence" value="ECO:0007669"/>
    <property type="project" value="TreeGrafter"/>
</dbReference>
<reference evidence="3" key="1">
    <citation type="submission" date="2020-10" db="EMBL/GenBank/DDBJ databases">
        <authorList>
            <person name="Han B."/>
            <person name="Lu T."/>
            <person name="Zhao Q."/>
            <person name="Huang X."/>
            <person name="Zhao Y."/>
        </authorList>
    </citation>
    <scope>NUCLEOTIDE SEQUENCE</scope>
</reference>
<name>A0A811NPX4_9POAL</name>
<feature type="compositionally biased region" description="Low complexity" evidence="1">
    <location>
        <begin position="882"/>
        <end position="900"/>
    </location>
</feature>
<feature type="region of interest" description="Disordered" evidence="1">
    <location>
        <begin position="595"/>
        <end position="615"/>
    </location>
</feature>
<dbReference type="EMBL" id="CAJGYO010000005">
    <property type="protein sequence ID" value="CAD6228934.1"/>
    <property type="molecule type" value="Genomic_DNA"/>
</dbReference>
<dbReference type="PANTHER" id="PTHR15000:SF1">
    <property type="entry name" value="ERYTHROID DIFFERENTIATION-RELATED FACTOR 1"/>
    <property type="match status" value="1"/>
</dbReference>
<evidence type="ECO:0000259" key="2">
    <source>
        <dbReference type="Pfam" id="PF23788"/>
    </source>
</evidence>
<feature type="compositionally biased region" description="Polar residues" evidence="1">
    <location>
        <begin position="595"/>
        <end position="614"/>
    </location>
</feature>
<feature type="region of interest" description="Disordered" evidence="1">
    <location>
        <begin position="1640"/>
        <end position="1669"/>
    </location>
</feature>
<feature type="compositionally biased region" description="Polar residues" evidence="1">
    <location>
        <begin position="914"/>
        <end position="935"/>
    </location>
</feature>
<accession>A0A811NPX4</accession>